<comment type="caution">
    <text evidence="2">The sequence shown here is derived from an EMBL/GenBank/DDBJ whole genome shotgun (WGS) entry which is preliminary data.</text>
</comment>
<dbReference type="NCBIfam" id="TIGR00616">
    <property type="entry name" value="rect"/>
    <property type="match status" value="1"/>
</dbReference>
<reference evidence="2 3" key="1">
    <citation type="submission" date="2018-07" db="EMBL/GenBank/DDBJ databases">
        <title>High-quality-draft genome sequence of Gaiella occulta.</title>
        <authorList>
            <person name="Severino R."/>
            <person name="Froufe H.J.C."/>
            <person name="Rainey F.A."/>
            <person name="Barroso C."/>
            <person name="Albuquerque L."/>
            <person name="Lobo-Da-Cunha A."/>
            <person name="Da Costa M.S."/>
            <person name="Egas C."/>
        </authorList>
    </citation>
    <scope>NUCLEOTIDE SEQUENCE [LARGE SCALE GENOMIC DNA]</scope>
    <source>
        <strain evidence="2 3">F2-233</strain>
    </source>
</reference>
<dbReference type="AlphaFoldDB" id="A0A7M2YTW4"/>
<dbReference type="Proteomes" id="UP000254134">
    <property type="component" value="Unassembled WGS sequence"/>
</dbReference>
<evidence type="ECO:0000313" key="3">
    <source>
        <dbReference type="Proteomes" id="UP000254134"/>
    </source>
</evidence>
<sequence length="272" mass="30024">MSTAVARRDPVAEVCTTIASKEFEAKIVQALPDGVTPARFVRTTLTAIQQNPDVVKGTRQSLYNAVIRCAQDGLLPDGREAALVVFRAKGTDVVQYLPMIGGLRKIAAEYGIKIETAVVYERDKFEWELGFEPRVLHVPPALGEDRGEPIGAYAVATDKLGRKYVEVMSRQEIEEVRKVSRAATSEYGPWVKWWAEMARKTVGRRLFKQLPLHDLDERGERVISASDAEISFSPSGLDSLPHVDPSEPEEVLTGDVMDDDDDDGIPFGEPAA</sequence>
<reference evidence="3" key="2">
    <citation type="journal article" date="2019" name="MicrobiologyOpen">
        <title>High-quality draft genome sequence of Gaiella occulta isolated from a 150 meter deep mineral water borehole and comparison with the genome sequences of other deep-branching lineages of the phylum Actinobacteria.</title>
        <authorList>
            <person name="Severino R."/>
            <person name="Froufe H.J.C."/>
            <person name="Barroso C."/>
            <person name="Albuquerque L."/>
            <person name="Lobo-da-Cunha A."/>
            <person name="da Costa M.S."/>
            <person name="Egas C."/>
        </authorList>
    </citation>
    <scope>NUCLEOTIDE SEQUENCE [LARGE SCALE GENOMIC DNA]</scope>
    <source>
        <strain evidence="3">F2-233</strain>
    </source>
</reference>
<dbReference type="Pfam" id="PF03837">
    <property type="entry name" value="RecT"/>
    <property type="match status" value="1"/>
</dbReference>
<dbReference type="InterPro" id="IPR018330">
    <property type="entry name" value="RecT_fam"/>
</dbReference>
<evidence type="ECO:0000256" key="1">
    <source>
        <dbReference type="SAM" id="MobiDB-lite"/>
    </source>
</evidence>
<feature type="region of interest" description="Disordered" evidence="1">
    <location>
        <begin position="232"/>
        <end position="272"/>
    </location>
</feature>
<keyword evidence="3" id="KW-1185">Reference proteome</keyword>
<gene>
    <name evidence="2" type="ORF">Gocc_2934</name>
</gene>
<feature type="compositionally biased region" description="Acidic residues" evidence="1">
    <location>
        <begin position="246"/>
        <end position="264"/>
    </location>
</feature>
<dbReference type="InterPro" id="IPR004590">
    <property type="entry name" value="ssDNA_annealing_RecT"/>
</dbReference>
<name>A0A7M2YTW4_9ACTN</name>
<organism evidence="2 3">
    <name type="scientific">Gaiella occulta</name>
    <dbReference type="NCBI Taxonomy" id="1002870"/>
    <lineage>
        <taxon>Bacteria</taxon>
        <taxon>Bacillati</taxon>
        <taxon>Actinomycetota</taxon>
        <taxon>Thermoleophilia</taxon>
        <taxon>Gaiellales</taxon>
        <taxon>Gaiellaceae</taxon>
        <taxon>Gaiella</taxon>
    </lineage>
</organism>
<proteinExistence type="predicted"/>
<dbReference type="EMBL" id="QQZY01000010">
    <property type="protein sequence ID" value="RDI73334.1"/>
    <property type="molecule type" value="Genomic_DNA"/>
</dbReference>
<protein>
    <submittedName>
        <fullName evidence="2">Rect: recombinase, phage RecT family</fullName>
    </submittedName>
</protein>
<dbReference type="OrthoDB" id="5124088at2"/>
<evidence type="ECO:0000313" key="2">
    <source>
        <dbReference type="EMBL" id="RDI73334.1"/>
    </source>
</evidence>
<dbReference type="GO" id="GO:0003677">
    <property type="term" value="F:DNA binding"/>
    <property type="evidence" value="ECO:0007669"/>
    <property type="project" value="InterPro"/>
</dbReference>
<dbReference type="RefSeq" id="WP_114797327.1">
    <property type="nucleotide sequence ID" value="NZ_QQZY01000010.1"/>
</dbReference>
<accession>A0A7M2YTW4</accession>
<dbReference type="GO" id="GO:0006259">
    <property type="term" value="P:DNA metabolic process"/>
    <property type="evidence" value="ECO:0007669"/>
    <property type="project" value="InterPro"/>
</dbReference>